<gene>
    <name evidence="4" type="ORF">H8S11_04045</name>
</gene>
<dbReference type="InterPro" id="IPR011330">
    <property type="entry name" value="Glyco_hydro/deAcase_b/a-brl"/>
</dbReference>
<dbReference type="Proteomes" id="UP000628736">
    <property type="component" value="Unassembled WGS sequence"/>
</dbReference>
<comment type="caution">
    <text evidence="4">The sequence shown here is derived from an EMBL/GenBank/DDBJ whole genome shotgun (WGS) entry which is preliminary data.</text>
</comment>
<dbReference type="InterPro" id="IPR002509">
    <property type="entry name" value="NODB_dom"/>
</dbReference>
<dbReference type="PROSITE" id="PS51677">
    <property type="entry name" value="NODB"/>
    <property type="match status" value="1"/>
</dbReference>
<dbReference type="GO" id="GO:0005975">
    <property type="term" value="P:carbohydrate metabolic process"/>
    <property type="evidence" value="ECO:0007669"/>
    <property type="project" value="InterPro"/>
</dbReference>
<protein>
    <submittedName>
        <fullName evidence="4">Polysaccharide deacetylase family protein</fullName>
    </submittedName>
</protein>
<dbReference type="EMBL" id="JACOPO010000002">
    <property type="protein sequence ID" value="MBC5721986.1"/>
    <property type="molecule type" value="Genomic_DNA"/>
</dbReference>
<dbReference type="GO" id="GO:0046872">
    <property type="term" value="F:metal ion binding"/>
    <property type="evidence" value="ECO:0007669"/>
    <property type="project" value="UniProtKB-KW"/>
</dbReference>
<dbReference type="PANTHER" id="PTHR10587">
    <property type="entry name" value="GLYCOSYL TRANSFERASE-RELATED"/>
    <property type="match status" value="1"/>
</dbReference>
<dbReference type="GO" id="GO:0016020">
    <property type="term" value="C:membrane"/>
    <property type="evidence" value="ECO:0007669"/>
    <property type="project" value="TreeGrafter"/>
</dbReference>
<evidence type="ECO:0000313" key="4">
    <source>
        <dbReference type="EMBL" id="MBC5721986.1"/>
    </source>
</evidence>
<reference evidence="4" key="1">
    <citation type="submission" date="2020-08" db="EMBL/GenBank/DDBJ databases">
        <title>Genome public.</title>
        <authorList>
            <person name="Liu C."/>
            <person name="Sun Q."/>
        </authorList>
    </citation>
    <scope>NUCLEOTIDE SEQUENCE</scope>
    <source>
        <strain evidence="4">NSJ-23</strain>
    </source>
</reference>
<evidence type="ECO:0000313" key="5">
    <source>
        <dbReference type="Proteomes" id="UP000628736"/>
    </source>
</evidence>
<name>A0A8J6MCN0_9FIRM</name>
<dbReference type="GO" id="GO:0016810">
    <property type="term" value="F:hydrolase activity, acting on carbon-nitrogen (but not peptide) bonds"/>
    <property type="evidence" value="ECO:0007669"/>
    <property type="project" value="InterPro"/>
</dbReference>
<keyword evidence="1" id="KW-0479">Metal-binding</keyword>
<sequence length="224" mass="24749">MTGGATTVELEEGEPPLVALTFDDGPRNSTTGRLLDGLALREVPATFFLVGNRIEGSEELIRRMAADGHQIGIHTFEHVVVSDLSRRDFDLQVGKTRALLAEILGDGEFWLRPPYGLFDSSVRKWADCPIILWSVDPEDWKDKDVDRIVAAVVEHVKDGDIILMHDIFDTSVDAALRVVDNLLSEGYCFVTVEQLMEERQVEPAEGTVFRALPPKGEDGKSSGS</sequence>
<dbReference type="Pfam" id="PF01522">
    <property type="entry name" value="Polysacc_deac_1"/>
    <property type="match status" value="1"/>
</dbReference>
<dbReference type="SUPFAM" id="SSF88713">
    <property type="entry name" value="Glycoside hydrolase/deacetylase"/>
    <property type="match status" value="1"/>
</dbReference>
<proteinExistence type="predicted"/>
<dbReference type="Gene3D" id="3.20.20.370">
    <property type="entry name" value="Glycoside hydrolase/deacetylase"/>
    <property type="match status" value="1"/>
</dbReference>
<feature type="domain" description="NodB homology" evidence="3">
    <location>
        <begin position="16"/>
        <end position="190"/>
    </location>
</feature>
<accession>A0A8J6MCN0</accession>
<evidence type="ECO:0000256" key="2">
    <source>
        <dbReference type="ARBA" id="ARBA00022801"/>
    </source>
</evidence>
<dbReference type="CDD" id="cd10954">
    <property type="entry name" value="CE4_CtAXE_like"/>
    <property type="match status" value="1"/>
</dbReference>
<dbReference type="AlphaFoldDB" id="A0A8J6MCN0"/>
<organism evidence="4 5">
    <name type="scientific">Flintibacter hominis</name>
    <dbReference type="NCBI Taxonomy" id="2763048"/>
    <lineage>
        <taxon>Bacteria</taxon>
        <taxon>Bacillati</taxon>
        <taxon>Bacillota</taxon>
        <taxon>Clostridia</taxon>
        <taxon>Eubacteriales</taxon>
        <taxon>Flintibacter</taxon>
    </lineage>
</organism>
<evidence type="ECO:0000259" key="3">
    <source>
        <dbReference type="PROSITE" id="PS51677"/>
    </source>
</evidence>
<evidence type="ECO:0000256" key="1">
    <source>
        <dbReference type="ARBA" id="ARBA00022723"/>
    </source>
</evidence>
<dbReference type="InterPro" id="IPR050248">
    <property type="entry name" value="Polysacc_deacetylase_ArnD"/>
</dbReference>
<keyword evidence="2" id="KW-0378">Hydrolase</keyword>
<keyword evidence="5" id="KW-1185">Reference proteome</keyword>
<dbReference type="PANTHER" id="PTHR10587:SF133">
    <property type="entry name" value="CHITIN DEACETYLASE 1-RELATED"/>
    <property type="match status" value="1"/>
</dbReference>